<keyword evidence="4" id="KW-1185">Reference proteome</keyword>
<evidence type="ECO:0000259" key="2">
    <source>
        <dbReference type="Pfam" id="PF08223"/>
    </source>
</evidence>
<dbReference type="PANTHER" id="PTHR30319:SF1">
    <property type="entry name" value="TRANSCRIPTIONAL REPRESSOR PAAX"/>
    <property type="match status" value="1"/>
</dbReference>
<dbReference type="InterPro" id="IPR012906">
    <property type="entry name" value="PaaX-like_N"/>
</dbReference>
<evidence type="ECO:0000259" key="1">
    <source>
        <dbReference type="Pfam" id="PF07848"/>
    </source>
</evidence>
<dbReference type="EMBL" id="JAGISH010000003">
    <property type="protein sequence ID" value="MBP0482404.1"/>
    <property type="molecule type" value="Genomic_DNA"/>
</dbReference>
<name>A0A940S2W8_9RHOB</name>
<dbReference type="InterPro" id="IPR036390">
    <property type="entry name" value="WH_DNA-bd_sf"/>
</dbReference>
<dbReference type="Gene3D" id="1.20.58.1460">
    <property type="match status" value="1"/>
</dbReference>
<reference evidence="3" key="1">
    <citation type="submission" date="2021-03" db="EMBL/GenBank/DDBJ databases">
        <title>Sagittula salina sp. nov. strain M10.9X isolated from the marine waste.</title>
        <authorList>
            <person name="Satari L."/>
            <person name="Molina-Menor E."/>
            <person name="Vidal-Verdu A."/>
            <person name="Pascual J."/>
            <person name="Pereto J."/>
            <person name="Porcar M."/>
        </authorList>
    </citation>
    <scope>NUCLEOTIDE SEQUENCE</scope>
    <source>
        <strain evidence="3">M10.9X</strain>
    </source>
</reference>
<dbReference type="InterPro" id="IPR013225">
    <property type="entry name" value="PaaX_C"/>
</dbReference>
<feature type="domain" description="Transcriptional repressor PaaX-like C-terminal" evidence="2">
    <location>
        <begin position="182"/>
        <end position="239"/>
    </location>
</feature>
<evidence type="ECO:0000313" key="3">
    <source>
        <dbReference type="EMBL" id="MBP0482404.1"/>
    </source>
</evidence>
<dbReference type="Pfam" id="PF07848">
    <property type="entry name" value="PaaX"/>
    <property type="match status" value="1"/>
</dbReference>
<comment type="caution">
    <text evidence="3">The sequence shown here is derived from an EMBL/GenBank/DDBJ whole genome shotgun (WGS) entry which is preliminary data.</text>
</comment>
<dbReference type="AlphaFoldDB" id="A0A940S2W8"/>
<dbReference type="InterPro" id="IPR036388">
    <property type="entry name" value="WH-like_DNA-bd_sf"/>
</dbReference>
<feature type="domain" description="Transcriptional repressor PaaX-like N-terminal" evidence="1">
    <location>
        <begin position="19"/>
        <end position="87"/>
    </location>
</feature>
<dbReference type="Pfam" id="PF08223">
    <property type="entry name" value="PaaX_C"/>
    <property type="match status" value="1"/>
</dbReference>
<evidence type="ECO:0000313" key="4">
    <source>
        <dbReference type="Proteomes" id="UP000675940"/>
    </source>
</evidence>
<dbReference type="Gene3D" id="1.10.10.10">
    <property type="entry name" value="Winged helix-like DNA-binding domain superfamily/Winged helix DNA-binding domain"/>
    <property type="match status" value="1"/>
</dbReference>
<protein>
    <recommendedName>
        <fullName evidence="5">Transcriptional regulator, PaaX family</fullName>
    </recommendedName>
</protein>
<dbReference type="PANTHER" id="PTHR30319">
    <property type="entry name" value="PHENYLACETIC ACID REGULATOR-RELATED TRANSCRIPTIONAL REPRESSOR"/>
    <property type="match status" value="1"/>
</dbReference>
<dbReference type="InterPro" id="IPR011965">
    <property type="entry name" value="PaaX_trns_reg"/>
</dbReference>
<evidence type="ECO:0008006" key="5">
    <source>
        <dbReference type="Google" id="ProtNLM"/>
    </source>
</evidence>
<sequence length="266" mass="28704">MDPLRPLIETLNADGRPRIWSLVITVFGDCVVPRGGRIATARLSRLLARVGVETGAVRTALSRLSQDGWVEGRRSGRTSSYALTARGLQEFAPATQRIYAPPRERSVGTWVFDSPAVGGLKVAGGGLRPAPVSDAPQGMRITGALAPESAAAVAEGLDPAHRLALQRMAVDLVAQELVGDTPLDHAAARLLLVHRWRRLILRWPEVPTDLMPADIAPRDLHRAMARAYARLTPGTEAWLDTAEGEMPAMPAASEDVARRFSFTQSS</sequence>
<dbReference type="Proteomes" id="UP000675940">
    <property type="component" value="Unassembled WGS sequence"/>
</dbReference>
<organism evidence="3 4">
    <name type="scientific">Sagittula salina</name>
    <dbReference type="NCBI Taxonomy" id="2820268"/>
    <lineage>
        <taxon>Bacteria</taxon>
        <taxon>Pseudomonadati</taxon>
        <taxon>Pseudomonadota</taxon>
        <taxon>Alphaproteobacteria</taxon>
        <taxon>Rhodobacterales</taxon>
        <taxon>Roseobacteraceae</taxon>
        <taxon>Sagittula</taxon>
    </lineage>
</organism>
<dbReference type="GO" id="GO:0006351">
    <property type="term" value="P:DNA-templated transcription"/>
    <property type="evidence" value="ECO:0007669"/>
    <property type="project" value="InterPro"/>
</dbReference>
<dbReference type="SUPFAM" id="SSF46785">
    <property type="entry name" value="Winged helix' DNA-binding domain"/>
    <property type="match status" value="1"/>
</dbReference>
<proteinExistence type="predicted"/>
<gene>
    <name evidence="3" type="ORF">J5474_07850</name>
</gene>
<dbReference type="PIRSF" id="PIRSF020623">
    <property type="entry name" value="PaaX"/>
    <property type="match status" value="1"/>
</dbReference>
<accession>A0A940S2W8</accession>
<dbReference type="RefSeq" id="WP_209360254.1">
    <property type="nucleotide sequence ID" value="NZ_JAGISH010000003.1"/>
</dbReference>